<reference evidence="6" key="1">
    <citation type="submission" date="2012-12" db="EMBL/GenBank/DDBJ databases">
        <authorList>
            <person name="Hellsten U."/>
            <person name="Grimwood J."/>
            <person name="Chapman J.A."/>
            <person name="Shapiro H."/>
            <person name="Aerts A."/>
            <person name="Otillar R.P."/>
            <person name="Terry A.Y."/>
            <person name="Boore J.L."/>
            <person name="Simakov O."/>
            <person name="Marletaz F."/>
            <person name="Cho S.-J."/>
            <person name="Edsinger-Gonzales E."/>
            <person name="Havlak P."/>
            <person name="Kuo D.-H."/>
            <person name="Larsson T."/>
            <person name="Lv J."/>
            <person name="Arendt D."/>
            <person name="Savage R."/>
            <person name="Osoegawa K."/>
            <person name="de Jong P."/>
            <person name="Lindberg D.R."/>
            <person name="Seaver E.C."/>
            <person name="Weisblat D.A."/>
            <person name="Putnam N.H."/>
            <person name="Grigoriev I.V."/>
            <person name="Rokhsar D.S."/>
        </authorList>
    </citation>
    <scope>NUCLEOTIDE SEQUENCE</scope>
</reference>
<dbReference type="InterPro" id="IPR049730">
    <property type="entry name" value="SNF2/RAD54-like_C"/>
</dbReference>
<evidence type="ECO:0000256" key="2">
    <source>
        <dbReference type="SAM" id="MobiDB-lite"/>
    </source>
</evidence>
<dbReference type="CDD" id="cd18793">
    <property type="entry name" value="SF2_C_SNF"/>
    <property type="match status" value="1"/>
</dbReference>
<dbReference type="RefSeq" id="XP_009018480.1">
    <property type="nucleotide sequence ID" value="XM_009020232.1"/>
</dbReference>
<evidence type="ECO:0000259" key="3">
    <source>
        <dbReference type="PROSITE" id="PS51194"/>
    </source>
</evidence>
<dbReference type="eggNOG" id="KOG0392">
    <property type="taxonomic scope" value="Eukaryota"/>
</dbReference>
<accession>T1FTH8</accession>
<dbReference type="PROSITE" id="PS51194">
    <property type="entry name" value="HELICASE_CTER"/>
    <property type="match status" value="1"/>
</dbReference>
<keyword evidence="1" id="KW-0378">Hydrolase</keyword>
<gene>
    <name evidence="5" type="primary">20212125</name>
    <name evidence="4" type="ORF">HELRODRAFT_191999</name>
</gene>
<feature type="region of interest" description="Disordered" evidence="2">
    <location>
        <begin position="257"/>
        <end position="294"/>
    </location>
</feature>
<dbReference type="OrthoDB" id="10252227at2759"/>
<dbReference type="SUPFAM" id="SSF52540">
    <property type="entry name" value="P-loop containing nucleoside triphosphate hydrolases"/>
    <property type="match status" value="1"/>
</dbReference>
<feature type="domain" description="Helicase C-terminal" evidence="3">
    <location>
        <begin position="78"/>
        <end position="238"/>
    </location>
</feature>
<dbReference type="EMBL" id="KB096633">
    <property type="protein sequence ID" value="ESO03332.1"/>
    <property type="molecule type" value="Genomic_DNA"/>
</dbReference>
<feature type="compositionally biased region" description="Gly residues" evidence="2">
    <location>
        <begin position="282"/>
        <end position="294"/>
    </location>
</feature>
<dbReference type="Gene3D" id="3.40.50.300">
    <property type="entry name" value="P-loop containing nucleotide triphosphate hydrolases"/>
    <property type="match status" value="1"/>
</dbReference>
<dbReference type="PANTHER" id="PTHR36498:SF1">
    <property type="entry name" value="TATA-BINDING PROTEIN-ASSOCIATED FACTOR 172"/>
    <property type="match status" value="1"/>
</dbReference>
<protein>
    <recommendedName>
        <fullName evidence="3">Helicase C-terminal domain-containing protein</fullName>
    </recommendedName>
</protein>
<dbReference type="InterPro" id="IPR027417">
    <property type="entry name" value="P-loop_NTPase"/>
</dbReference>
<dbReference type="Proteomes" id="UP000015101">
    <property type="component" value="Unassembled WGS sequence"/>
</dbReference>
<dbReference type="GO" id="GO:0016887">
    <property type="term" value="F:ATP hydrolysis activity"/>
    <property type="evidence" value="ECO:0007669"/>
    <property type="project" value="InterPro"/>
</dbReference>
<name>T1FTH8_HELRO</name>
<reference evidence="5" key="3">
    <citation type="submission" date="2015-06" db="UniProtKB">
        <authorList>
            <consortium name="EnsemblMetazoa"/>
        </authorList>
    </citation>
    <scope>IDENTIFICATION</scope>
</reference>
<sequence length="333" mass="35586">MKEDVLKDLPPKIIQDYYCDLSPLQIKLYEDYSRMHLKSAENNGENNLKIDDAAAAKSSSSSSAYDIRDISHATKLLALKQLLIECGIGENPDSSSASSSSLSSSTSSSSSSAASYEASLLSGSVSVASHDLCFLLAIGRFNNDPSIDLLLLSTQVGGLGLNLTGADTVIFYDHDWNPMKDLQAMDRAHRIGQKKVVTVYRLITRGTLEEKIMGLQKFKLNIAQSVVNQDNYSLSSMGSNQLLHLFCLDTSSSSSSATQISSSSSSSSQSDGRDGNSRGRSGPRGRGDFGSGDLGGKVCGVGGGAISAGKNQSWDINQYEGEYNINDFVDSLK</sequence>
<dbReference type="InterPro" id="IPR044972">
    <property type="entry name" value="Mot1"/>
</dbReference>
<evidence type="ECO:0000313" key="4">
    <source>
        <dbReference type="EMBL" id="ESO03332.1"/>
    </source>
</evidence>
<dbReference type="PANTHER" id="PTHR36498">
    <property type="entry name" value="TATA-BINDING PROTEIN-ASSOCIATED FACTOR 172"/>
    <property type="match status" value="1"/>
</dbReference>
<dbReference type="KEGG" id="hro:HELRODRAFT_191999"/>
<evidence type="ECO:0000313" key="5">
    <source>
        <dbReference type="EnsemblMetazoa" id="HelroP191999"/>
    </source>
</evidence>
<dbReference type="InParanoid" id="T1FTH8"/>
<dbReference type="SMART" id="SM00490">
    <property type="entry name" value="HELICc"/>
    <property type="match status" value="1"/>
</dbReference>
<dbReference type="GO" id="GO:0017025">
    <property type="term" value="F:TBP-class protein binding"/>
    <property type="evidence" value="ECO:0007669"/>
    <property type="project" value="InterPro"/>
</dbReference>
<feature type="compositionally biased region" description="Low complexity" evidence="2">
    <location>
        <begin position="257"/>
        <end position="270"/>
    </location>
</feature>
<dbReference type="EMBL" id="AMQM01004622">
    <property type="status" value="NOT_ANNOTATED_CDS"/>
    <property type="molecule type" value="Genomic_DNA"/>
</dbReference>
<dbReference type="AlphaFoldDB" id="T1FTH8"/>
<dbReference type="GeneID" id="20212125"/>
<keyword evidence="6" id="KW-1185">Reference proteome</keyword>
<dbReference type="HOGENOM" id="CLU_000315_30_0_1"/>
<dbReference type="STRING" id="6412.T1FTH8"/>
<dbReference type="EnsemblMetazoa" id="HelroT191999">
    <property type="protein sequence ID" value="HelroP191999"/>
    <property type="gene ID" value="HelroG191999"/>
</dbReference>
<reference evidence="4 6" key="2">
    <citation type="journal article" date="2013" name="Nature">
        <title>Insights into bilaterian evolution from three spiralian genomes.</title>
        <authorList>
            <person name="Simakov O."/>
            <person name="Marletaz F."/>
            <person name="Cho S.J."/>
            <person name="Edsinger-Gonzales E."/>
            <person name="Havlak P."/>
            <person name="Hellsten U."/>
            <person name="Kuo D.H."/>
            <person name="Larsson T."/>
            <person name="Lv J."/>
            <person name="Arendt D."/>
            <person name="Savage R."/>
            <person name="Osoegawa K."/>
            <person name="de Jong P."/>
            <person name="Grimwood J."/>
            <person name="Chapman J.A."/>
            <person name="Shapiro H."/>
            <person name="Aerts A."/>
            <person name="Otillar R.P."/>
            <person name="Terry A.Y."/>
            <person name="Boore J.L."/>
            <person name="Grigoriev I.V."/>
            <person name="Lindberg D.R."/>
            <person name="Seaver E.C."/>
            <person name="Weisblat D.A."/>
            <person name="Putnam N.H."/>
            <person name="Rokhsar D.S."/>
        </authorList>
    </citation>
    <scope>NUCLEOTIDE SEQUENCE</scope>
</reference>
<proteinExistence type="predicted"/>
<dbReference type="InterPro" id="IPR001650">
    <property type="entry name" value="Helicase_C-like"/>
</dbReference>
<dbReference type="GO" id="GO:0003677">
    <property type="term" value="F:DNA binding"/>
    <property type="evidence" value="ECO:0007669"/>
    <property type="project" value="InterPro"/>
</dbReference>
<dbReference type="CTD" id="20212125"/>
<evidence type="ECO:0000313" key="6">
    <source>
        <dbReference type="Proteomes" id="UP000015101"/>
    </source>
</evidence>
<evidence type="ECO:0000256" key="1">
    <source>
        <dbReference type="ARBA" id="ARBA00022801"/>
    </source>
</evidence>
<dbReference type="Pfam" id="PF00271">
    <property type="entry name" value="Helicase_C"/>
    <property type="match status" value="1"/>
</dbReference>
<organism evidence="5 6">
    <name type="scientific">Helobdella robusta</name>
    <name type="common">Californian leech</name>
    <dbReference type="NCBI Taxonomy" id="6412"/>
    <lineage>
        <taxon>Eukaryota</taxon>
        <taxon>Metazoa</taxon>
        <taxon>Spiralia</taxon>
        <taxon>Lophotrochozoa</taxon>
        <taxon>Annelida</taxon>
        <taxon>Clitellata</taxon>
        <taxon>Hirudinea</taxon>
        <taxon>Rhynchobdellida</taxon>
        <taxon>Glossiphoniidae</taxon>
        <taxon>Helobdella</taxon>
    </lineage>
</organism>